<sequence>MATPSKQAAISAYRNLLKTQKQVFGNDLAAVEAARKETYARFMQNKNEANTDVLEEKLALANQVATLLRRNVVQAESADGGELYKLHITKDTELGDNDSIKKAMGSHRKNRKPKKTACCGGH</sequence>
<name>A0A1X2GZG3_9FUNG</name>
<comment type="similarity">
    <text evidence="2">Belongs to the complex I LYR family. MZM1 subfamily.</text>
</comment>
<evidence type="ECO:0000256" key="3">
    <source>
        <dbReference type="ARBA" id="ARBA00011589"/>
    </source>
</evidence>
<gene>
    <name evidence="10" type="ORF">DM01DRAFT_1314804</name>
</gene>
<proteinExistence type="inferred from homology"/>
<dbReference type="GO" id="GO:0044183">
    <property type="term" value="F:protein folding chaperone"/>
    <property type="evidence" value="ECO:0007669"/>
    <property type="project" value="TreeGrafter"/>
</dbReference>
<evidence type="ECO:0000256" key="5">
    <source>
        <dbReference type="ARBA" id="ARBA00022946"/>
    </source>
</evidence>
<comment type="caution">
    <text evidence="10">The sequence shown here is derived from an EMBL/GenBank/DDBJ whole genome shotgun (WGS) entry which is preliminary data.</text>
</comment>
<evidence type="ECO:0000313" key="11">
    <source>
        <dbReference type="Proteomes" id="UP000242146"/>
    </source>
</evidence>
<dbReference type="GO" id="GO:0034551">
    <property type="term" value="P:mitochondrial respiratory chain complex III assembly"/>
    <property type="evidence" value="ECO:0007669"/>
    <property type="project" value="InterPro"/>
</dbReference>
<evidence type="ECO:0000256" key="9">
    <source>
        <dbReference type="SAM" id="MobiDB-lite"/>
    </source>
</evidence>
<comment type="function">
    <text evidence="8">Assembly factor required for Rieske Fe-S protein RIP1 incorporation into the cytochrome b-c1 (CIII) complex. Functions as a chaperone, binding to this subunit within the mitochondrial matrix and stabilizing it prior to its translocation and insertion into the late CIII dimeric intermediate within the mitochondrial inner membrane. Modulates the mitochondrial matrix zinc pool.</text>
</comment>
<evidence type="ECO:0000256" key="7">
    <source>
        <dbReference type="ARBA" id="ARBA00023186"/>
    </source>
</evidence>
<keyword evidence="5" id="KW-0809">Transit peptide</keyword>
<comment type="subunit">
    <text evidence="3">Interacts with RIP1.</text>
</comment>
<evidence type="ECO:0000313" key="10">
    <source>
        <dbReference type="EMBL" id="ORX63064.1"/>
    </source>
</evidence>
<comment type="subcellular location">
    <subcellularLocation>
        <location evidence="1">Mitochondrion matrix</location>
    </subcellularLocation>
</comment>
<dbReference type="GO" id="GO:0005759">
    <property type="term" value="C:mitochondrial matrix"/>
    <property type="evidence" value="ECO:0007669"/>
    <property type="project" value="UniProtKB-SubCell"/>
</dbReference>
<dbReference type="STRING" id="101127.A0A1X2GZG3"/>
<dbReference type="PANTHER" id="PTHR46749">
    <property type="entry name" value="COMPLEX III ASSEMBLY FACTOR LYRM7"/>
    <property type="match status" value="1"/>
</dbReference>
<evidence type="ECO:0000256" key="4">
    <source>
        <dbReference type="ARBA" id="ARBA00015108"/>
    </source>
</evidence>
<keyword evidence="11" id="KW-1185">Reference proteome</keyword>
<dbReference type="InterPro" id="IPR045298">
    <property type="entry name" value="Complex1_LYR_LYRM7"/>
</dbReference>
<protein>
    <recommendedName>
        <fullName evidence="4">Mitochondrial zinc maintenance protein 1, mitochondrial</fullName>
    </recommendedName>
</protein>
<evidence type="ECO:0000256" key="2">
    <source>
        <dbReference type="ARBA" id="ARBA00009949"/>
    </source>
</evidence>
<accession>A0A1X2GZG3</accession>
<reference evidence="10 11" key="1">
    <citation type="submission" date="2016-07" db="EMBL/GenBank/DDBJ databases">
        <title>Pervasive Adenine N6-methylation of Active Genes in Fungi.</title>
        <authorList>
            <consortium name="DOE Joint Genome Institute"/>
            <person name="Mondo S.J."/>
            <person name="Dannebaum R.O."/>
            <person name="Kuo R.C."/>
            <person name="Labutti K."/>
            <person name="Haridas S."/>
            <person name="Kuo A."/>
            <person name="Salamov A."/>
            <person name="Ahrendt S.R."/>
            <person name="Lipzen A."/>
            <person name="Sullivan W."/>
            <person name="Andreopoulos W.B."/>
            <person name="Clum A."/>
            <person name="Lindquist E."/>
            <person name="Daum C."/>
            <person name="Ramamoorthy G.K."/>
            <person name="Gryganskyi A."/>
            <person name="Culley D."/>
            <person name="Magnuson J.K."/>
            <person name="James T.Y."/>
            <person name="O'Malley M.A."/>
            <person name="Stajich J.E."/>
            <person name="Spatafora J.W."/>
            <person name="Visel A."/>
            <person name="Grigoriev I.V."/>
        </authorList>
    </citation>
    <scope>NUCLEOTIDE SEQUENCE [LARGE SCALE GENOMIC DNA]</scope>
    <source>
        <strain evidence="10 11">NRRL 3301</strain>
    </source>
</reference>
<dbReference type="OrthoDB" id="529194at2759"/>
<dbReference type="InterPro" id="IPR050435">
    <property type="entry name" value="MZM1/LYRM7"/>
</dbReference>
<dbReference type="Proteomes" id="UP000242146">
    <property type="component" value="Unassembled WGS sequence"/>
</dbReference>
<dbReference type="EMBL" id="MCGT01000001">
    <property type="protein sequence ID" value="ORX63064.1"/>
    <property type="molecule type" value="Genomic_DNA"/>
</dbReference>
<evidence type="ECO:0000256" key="8">
    <source>
        <dbReference type="ARBA" id="ARBA00025268"/>
    </source>
</evidence>
<dbReference type="PANTHER" id="PTHR46749:SF1">
    <property type="entry name" value="COMPLEX III ASSEMBLY FACTOR LYRM7"/>
    <property type="match status" value="1"/>
</dbReference>
<keyword evidence="6" id="KW-0496">Mitochondrion</keyword>
<evidence type="ECO:0000256" key="6">
    <source>
        <dbReference type="ARBA" id="ARBA00023128"/>
    </source>
</evidence>
<keyword evidence="7" id="KW-0143">Chaperone</keyword>
<organism evidence="10 11">
    <name type="scientific">Hesseltinella vesiculosa</name>
    <dbReference type="NCBI Taxonomy" id="101127"/>
    <lineage>
        <taxon>Eukaryota</taxon>
        <taxon>Fungi</taxon>
        <taxon>Fungi incertae sedis</taxon>
        <taxon>Mucoromycota</taxon>
        <taxon>Mucoromycotina</taxon>
        <taxon>Mucoromycetes</taxon>
        <taxon>Mucorales</taxon>
        <taxon>Cunninghamellaceae</taxon>
        <taxon>Hesseltinella</taxon>
    </lineage>
</organism>
<evidence type="ECO:0000256" key="1">
    <source>
        <dbReference type="ARBA" id="ARBA00004305"/>
    </source>
</evidence>
<dbReference type="AlphaFoldDB" id="A0A1X2GZG3"/>
<dbReference type="CDD" id="cd20267">
    <property type="entry name" value="Complex1_LYR_LYRM7"/>
    <property type="match status" value="1"/>
</dbReference>
<feature type="compositionally biased region" description="Basic residues" evidence="9">
    <location>
        <begin position="104"/>
        <end position="115"/>
    </location>
</feature>
<feature type="region of interest" description="Disordered" evidence="9">
    <location>
        <begin position="103"/>
        <end position="122"/>
    </location>
</feature>